<feature type="domain" description="GH3 C-terminal" evidence="1">
    <location>
        <begin position="33"/>
        <end position="119"/>
    </location>
</feature>
<proteinExistence type="predicted"/>
<accession>A0A2G8L856</accession>
<dbReference type="OrthoDB" id="10004661at2759"/>
<comment type="caution">
    <text evidence="2">The sequence shown here is derived from an EMBL/GenBank/DDBJ whole genome shotgun (WGS) entry which is preliminary data.</text>
</comment>
<sequence length="139" mass="16460">MSKILTQFRLVKCWRSRTEVESFGEKPKVCTEVKSKGSHYIFFLELEETSRDRLGEFNTTVIAESIDNNLYSRHRFYQNFKDTKQIHPSTVYIVHPGAFYKLRDYVIANSTATANQFKMLEKLRTEGTFELMFKNRIIE</sequence>
<dbReference type="Pfam" id="PF23572">
    <property type="entry name" value="GH3_C"/>
    <property type="match status" value="1"/>
</dbReference>
<dbReference type="AlphaFoldDB" id="A0A2G8L856"/>
<evidence type="ECO:0000259" key="1">
    <source>
        <dbReference type="Pfam" id="PF23572"/>
    </source>
</evidence>
<gene>
    <name evidence="2" type="ORF">BSL78_06678</name>
</gene>
<evidence type="ECO:0000313" key="3">
    <source>
        <dbReference type="Proteomes" id="UP000230750"/>
    </source>
</evidence>
<keyword evidence="3" id="KW-1185">Reference proteome</keyword>
<organism evidence="2 3">
    <name type="scientific">Stichopus japonicus</name>
    <name type="common">Sea cucumber</name>
    <dbReference type="NCBI Taxonomy" id="307972"/>
    <lineage>
        <taxon>Eukaryota</taxon>
        <taxon>Metazoa</taxon>
        <taxon>Echinodermata</taxon>
        <taxon>Eleutherozoa</taxon>
        <taxon>Echinozoa</taxon>
        <taxon>Holothuroidea</taxon>
        <taxon>Aspidochirotacea</taxon>
        <taxon>Aspidochirotida</taxon>
        <taxon>Stichopodidae</taxon>
        <taxon>Apostichopus</taxon>
    </lineage>
</organism>
<dbReference type="InterPro" id="IPR055378">
    <property type="entry name" value="GH3_C"/>
</dbReference>
<evidence type="ECO:0000313" key="2">
    <source>
        <dbReference type="EMBL" id="PIK56434.1"/>
    </source>
</evidence>
<name>A0A2G8L856_STIJA</name>
<reference evidence="2 3" key="1">
    <citation type="journal article" date="2017" name="PLoS Biol.">
        <title>The sea cucumber genome provides insights into morphological evolution and visceral regeneration.</title>
        <authorList>
            <person name="Zhang X."/>
            <person name="Sun L."/>
            <person name="Yuan J."/>
            <person name="Sun Y."/>
            <person name="Gao Y."/>
            <person name="Zhang L."/>
            <person name="Li S."/>
            <person name="Dai H."/>
            <person name="Hamel J.F."/>
            <person name="Liu C."/>
            <person name="Yu Y."/>
            <person name="Liu S."/>
            <person name="Lin W."/>
            <person name="Guo K."/>
            <person name="Jin S."/>
            <person name="Xu P."/>
            <person name="Storey K.B."/>
            <person name="Huan P."/>
            <person name="Zhang T."/>
            <person name="Zhou Y."/>
            <person name="Zhang J."/>
            <person name="Lin C."/>
            <person name="Li X."/>
            <person name="Xing L."/>
            <person name="Huo D."/>
            <person name="Sun M."/>
            <person name="Wang L."/>
            <person name="Mercier A."/>
            <person name="Li F."/>
            <person name="Yang H."/>
            <person name="Xiang J."/>
        </authorList>
    </citation>
    <scope>NUCLEOTIDE SEQUENCE [LARGE SCALE GENOMIC DNA]</scope>
    <source>
        <strain evidence="2">Shaxun</strain>
        <tissue evidence="2">Muscle</tissue>
    </source>
</reference>
<dbReference type="EMBL" id="MRZV01000176">
    <property type="protein sequence ID" value="PIK56434.1"/>
    <property type="molecule type" value="Genomic_DNA"/>
</dbReference>
<dbReference type="Proteomes" id="UP000230750">
    <property type="component" value="Unassembled WGS sequence"/>
</dbReference>
<protein>
    <submittedName>
        <fullName evidence="2">Putative indole-3-acetic acid-amido synthetase GH3.9</fullName>
    </submittedName>
</protein>